<dbReference type="OrthoDB" id="122705at2"/>
<gene>
    <name evidence="1" type="ORF">SAMN05421819_3724</name>
</gene>
<dbReference type="RefSeq" id="WP_103934589.1">
    <property type="nucleotide sequence ID" value="NZ_FNVA01000007.1"/>
</dbReference>
<protein>
    <submittedName>
        <fullName evidence="1">Uncharacterized protein</fullName>
    </submittedName>
</protein>
<dbReference type="EMBL" id="FNVA01000007">
    <property type="protein sequence ID" value="SEG60377.1"/>
    <property type="molecule type" value="Genomic_DNA"/>
</dbReference>
<evidence type="ECO:0000313" key="2">
    <source>
        <dbReference type="Proteomes" id="UP000236728"/>
    </source>
</evidence>
<sequence length="208" mass="23495">MLDVHAPEHPINGTREFFVHLGTITVGLLIALGLENAAEAVHHRHQRIEAEEQIRQELRENRNHVVQLQGAIDSEMKDLVAVIHYIDGRLAHKAMDSHQLRLGIQEGPLRDAAWRSASTTGAASYMAYTLVEDFAECYKEQEQYERQEEKTLDSFLRIESFVATSKPDDLRDEDLRQAEPIVREALANLGALRDIGNGTLQTYDAALK</sequence>
<accession>A0A1H6BJ49</accession>
<proteinExistence type="predicted"/>
<reference evidence="1 2" key="1">
    <citation type="submission" date="2016-10" db="EMBL/GenBank/DDBJ databases">
        <authorList>
            <person name="de Groot N.N."/>
        </authorList>
    </citation>
    <scope>NUCLEOTIDE SEQUENCE [LARGE SCALE GENOMIC DNA]</scope>
    <source>
        <strain evidence="1 2">DSM 22489</strain>
    </source>
</reference>
<name>A0A1H6BJ49_9BACT</name>
<dbReference type="AlphaFoldDB" id="A0A1H6BJ49"/>
<dbReference type="Proteomes" id="UP000236728">
    <property type="component" value="Unassembled WGS sequence"/>
</dbReference>
<keyword evidence="2" id="KW-1185">Reference proteome</keyword>
<evidence type="ECO:0000313" key="1">
    <source>
        <dbReference type="EMBL" id="SEG60377.1"/>
    </source>
</evidence>
<organism evidence="1 2">
    <name type="scientific">Bryocella elongata</name>
    <dbReference type="NCBI Taxonomy" id="863522"/>
    <lineage>
        <taxon>Bacteria</taxon>
        <taxon>Pseudomonadati</taxon>
        <taxon>Acidobacteriota</taxon>
        <taxon>Terriglobia</taxon>
        <taxon>Terriglobales</taxon>
        <taxon>Acidobacteriaceae</taxon>
        <taxon>Bryocella</taxon>
    </lineage>
</organism>